<evidence type="ECO:0000256" key="1">
    <source>
        <dbReference type="SAM" id="MobiDB-lite"/>
    </source>
</evidence>
<evidence type="ECO:0000313" key="3">
    <source>
        <dbReference type="EMBL" id="ORX46374.1"/>
    </source>
</evidence>
<dbReference type="OrthoDB" id="2153095at2759"/>
<feature type="compositionally biased region" description="Acidic residues" evidence="1">
    <location>
        <begin position="481"/>
        <end position="495"/>
    </location>
</feature>
<evidence type="ECO:0000259" key="2">
    <source>
        <dbReference type="Pfam" id="PF21669"/>
    </source>
</evidence>
<dbReference type="InterPro" id="IPR049507">
    <property type="entry name" value="SHLD2_OB1"/>
</dbReference>
<protein>
    <recommendedName>
        <fullName evidence="2">Shieldin complex subunit 2 first OB fold domain-containing protein</fullName>
    </recommendedName>
</protein>
<reference evidence="3 4" key="2">
    <citation type="submission" date="2016-08" db="EMBL/GenBank/DDBJ databases">
        <title>Pervasive Adenine N6-methylation of Active Genes in Fungi.</title>
        <authorList>
            <consortium name="DOE Joint Genome Institute"/>
            <person name="Mondo S.J."/>
            <person name="Dannebaum R.O."/>
            <person name="Kuo R.C."/>
            <person name="Labutti K."/>
            <person name="Haridas S."/>
            <person name="Kuo A."/>
            <person name="Salamov A."/>
            <person name="Ahrendt S.R."/>
            <person name="Lipzen A."/>
            <person name="Sullivan W."/>
            <person name="Andreopoulos W.B."/>
            <person name="Clum A."/>
            <person name="Lindquist E."/>
            <person name="Daum C."/>
            <person name="Ramamoorthy G.K."/>
            <person name="Gryganskyi A."/>
            <person name="Culley D."/>
            <person name="Magnuson J.K."/>
            <person name="James T.Y."/>
            <person name="O'Malley M.A."/>
            <person name="Stajich J.E."/>
            <person name="Spatafora J.W."/>
            <person name="Visel A."/>
            <person name="Grigoriev I.V."/>
        </authorList>
    </citation>
    <scope>NUCLEOTIDE SEQUENCE [LARGE SCALE GENOMIC DNA]</scope>
    <source>
        <strain evidence="4">finn</strain>
    </source>
</reference>
<dbReference type="EMBL" id="MCFH01000035">
    <property type="protein sequence ID" value="ORX46374.1"/>
    <property type="molecule type" value="Genomic_DNA"/>
</dbReference>
<keyword evidence="4" id="KW-1185">Reference proteome</keyword>
<reference evidence="3 4" key="1">
    <citation type="submission" date="2016-08" db="EMBL/GenBank/DDBJ databases">
        <title>Genomes of anaerobic fungi encode conserved fungal cellulosomes for biomass hydrolysis.</title>
        <authorList>
            <consortium name="DOE Joint Genome Institute"/>
            <person name="Haitjema C.H."/>
            <person name="Gilmore S.P."/>
            <person name="Henske J.K."/>
            <person name="Solomon K.V."/>
            <person name="De Groot R."/>
            <person name="Kuo A."/>
            <person name="Mondo S.J."/>
            <person name="Salamov A.A."/>
            <person name="Labutti K."/>
            <person name="Zhao Z."/>
            <person name="Chiniquy J."/>
            <person name="Barry K."/>
            <person name="Brewer H.M."/>
            <person name="Purvine S.O."/>
            <person name="Wright A.T."/>
            <person name="Boxma B."/>
            <person name="Van Alen T."/>
            <person name="Hackstein J.H."/>
            <person name="Baker S.E."/>
            <person name="Grigoriev I.V."/>
            <person name="O'Malley M.A."/>
        </authorList>
    </citation>
    <scope>NUCLEOTIDE SEQUENCE [LARGE SCALE GENOMIC DNA]</scope>
    <source>
        <strain evidence="4">finn</strain>
    </source>
</reference>
<accession>A0A1Y1V4I9</accession>
<dbReference type="SUPFAM" id="SSF50249">
    <property type="entry name" value="Nucleic acid-binding proteins"/>
    <property type="match status" value="1"/>
</dbReference>
<dbReference type="STRING" id="1754191.A0A1Y1V4I9"/>
<dbReference type="InterPro" id="IPR012340">
    <property type="entry name" value="NA-bd_OB-fold"/>
</dbReference>
<name>A0A1Y1V4I9_9FUNG</name>
<dbReference type="Proteomes" id="UP000193719">
    <property type="component" value="Unassembled WGS sequence"/>
</dbReference>
<gene>
    <name evidence="3" type="ORF">BCR36DRAFT_356915</name>
</gene>
<dbReference type="Pfam" id="PF21669">
    <property type="entry name" value="SHLD2_OB1"/>
    <property type="match status" value="1"/>
</dbReference>
<evidence type="ECO:0000313" key="4">
    <source>
        <dbReference type="Proteomes" id="UP000193719"/>
    </source>
</evidence>
<comment type="caution">
    <text evidence="3">The sequence shown here is derived from an EMBL/GenBank/DDBJ whole genome shotgun (WGS) entry which is preliminary data.</text>
</comment>
<feature type="domain" description="Shieldin complex subunit 2 first OB fold" evidence="2">
    <location>
        <begin position="1404"/>
        <end position="1498"/>
    </location>
</feature>
<dbReference type="Gene3D" id="2.40.50.140">
    <property type="entry name" value="Nucleic acid-binding proteins"/>
    <property type="match status" value="1"/>
</dbReference>
<feature type="region of interest" description="Disordered" evidence="1">
    <location>
        <begin position="310"/>
        <end position="349"/>
    </location>
</feature>
<feature type="compositionally biased region" description="Polar residues" evidence="1">
    <location>
        <begin position="321"/>
        <end position="335"/>
    </location>
</feature>
<feature type="region of interest" description="Disordered" evidence="1">
    <location>
        <begin position="472"/>
        <end position="512"/>
    </location>
</feature>
<sequence>MPMQRKRIQKDVYLKFNFPKNLKYKNLINDKYNISNENFSFEKKKGDVPMEHKYKVNSSLYFFYQIPEMFTNKDKMKQQLSKSELVNFKFNDLLNIVSINAKIANKNEITDTELLNTIPINGNKFTNVIQTNKNMFPNNVLINENELPNTIPINENELLNAVIINENKIPNTIPVNGNEFPNTIPINNENEFPNTIPINNENEFPNTIPINNGNEFPNTIPINNENEFPNTIPINNENEFPNTIPINENELPNTIPINENEFPNTIPINENELPNTIPINEAELRNIIPIEKSNLIMKKENEFTNTILMSNIPNKDENSDNRQLSNDSTSSSKIKNPTFIKPNDLLLPNNNNNSTQPYELTNDFSQVTQTQNYEASYVATQEYIETDTQDCIQDLNDISIDDNRNKYNEFDENIIPETESEFENSLGYTLSNFNGSYSDIGNDDDISNKRSFLQLDDYDSVIINSNVFSSPKRKKINNSESDSDEVLASESDEETPNINNKSRRTVSDLTSNTKTKNKYNEIKNSLSQEYNPIFLESPSIGSPEFNNFISPHNKEKSKDKSYIDTQISTQMIDAKDNKYMDTQKIPSQSQESIIFSPIHLNKLENQKQQQSQESITFSPIPINKLENKKQQQSQDFIFISPSDIHRYMDTQKIASQEEELISPRSNQYNVSPKILSQDEILSPRMQQLIETQKELLENADEVMIEEHEGMSSQGKELLSPENNFGQELNTETQKMEINIESPLSNRNNISLNQIISNSQELDLLSPDNDMLLSPELKKAKSNASGNLKISSNKDLDSHFHSNQIKNSIKTPDLLLPKTNLYSQTKLNAPENKDKTPIYTPNKKENNLMDQNKNIMSYFNISSNLNKDQEQIIDDKSMNQDIEEIKISQNQNDEIIQEDQDQSINNSQCSSTNPLFSPRLYQDDLLSPEIIIKVNDNSITVNKEKIDENEKVNTKIYENDIEKKNNEIKDNPLNNVSKNKMIEKKLLTKALDIEYNKNNSEYELHSPVISHFISKNENYPELVKTDSNIFIDNPSKSFIENETYEENIINNFIEEYLDKTNIFDNLNENIITENILDDLKVNSSREILNKKKGLNNKEIVSIPSQKSSDSNYIFYSSPIPVLKPRDSDDLSLLSEKEIKEDLGPAFGDLSLDNKLNNENESNRKFSNLSDTNKLNDISGLIVSPSHAKTPINKFSNTSFNKEIHDKTKHPSDSNNYKDNSFINIGINPEFIISPEHSFVMSTPTPFVQNYIFNSKDQSIQINKSKINENSIIVNKNLNESSNKIIPSNSSTSPSTQKEINGHSLNSMTFINAPNHSPSKLQNMISSQSSNPRDFGLPSSIPKTISSISSFEDNPLEEDKYYPMILPPDIEIVDSLDFLVKQYEVELQTNQTFKNEQPFNNFKNYKPKKKYNFIGVVVHKNNTDTIQPKDKSKAINIFDSTDTSIRISSVLISDQSHSFFPIIFWRNNSSWVEKITVGDIILFVNLTLSKYKNKVMANTVGWGNNNYSSRFFIIKNINGKSTINLNNINSEITNRVLEIQNWTKNDLFTKFLFKDSDQFNTETPPTFSTFVTVKQLVNYKNKCINIQGIPISSMKDIKISDDNETYELWKVEIIDVDNNKATIQILMILSDLLQYIHINEQQMYDFFDLIIHEESNNELVLYATKYTRIKASSNIPINIQEKLIEYSKAIKPKDFDTIESLIKSRYNGLASVDAFISKIIFNRTNNSIPLEYPIESTNSYRSTKKRDSVDDILDTIQIYCNKCNEFLFQQEATNITSFINGIKFKNTIDQKINYFIGFIIQKAFWKHCHHMKELTFVYSPIQLILQDTTNDTYRDSQEMSSSPAYSPSSSFSTNSKFNSIYVFLDIHSTKQFYGQYKPEDFIKIRGGLKRKRGRKPITRQITLSMVQNHLRKTDPFKLALSTANESNGDSLQEDSYISSTPDYTSKSVDITQATIFEDFLTILSFENDPTEKIDFDTDRLVSLWNQNLNKYLRPLKKKKNAFVLSCNIQENELKTNLYNIGPIYCKDFRKH</sequence>
<proteinExistence type="predicted"/>
<organism evidence="3 4">
    <name type="scientific">Piromyces finnis</name>
    <dbReference type="NCBI Taxonomy" id="1754191"/>
    <lineage>
        <taxon>Eukaryota</taxon>
        <taxon>Fungi</taxon>
        <taxon>Fungi incertae sedis</taxon>
        <taxon>Chytridiomycota</taxon>
        <taxon>Chytridiomycota incertae sedis</taxon>
        <taxon>Neocallimastigomycetes</taxon>
        <taxon>Neocallimastigales</taxon>
        <taxon>Neocallimastigaceae</taxon>
        <taxon>Piromyces</taxon>
    </lineage>
</organism>